<evidence type="ECO:0000256" key="3">
    <source>
        <dbReference type="ARBA" id="ARBA00022448"/>
    </source>
</evidence>
<feature type="coiled-coil region" evidence="8">
    <location>
        <begin position="345"/>
        <end position="404"/>
    </location>
</feature>
<dbReference type="HOGENOM" id="CLU_012817_10_3_0"/>
<proteinExistence type="inferred from homology"/>
<feature type="chain" id="PRO_5002909152" evidence="9">
    <location>
        <begin position="29"/>
        <end position="459"/>
    </location>
</feature>
<dbReference type="eggNOG" id="COG1538">
    <property type="taxonomic scope" value="Bacteria"/>
</dbReference>
<evidence type="ECO:0000256" key="8">
    <source>
        <dbReference type="SAM" id="Coils"/>
    </source>
</evidence>
<gene>
    <name evidence="10" type="ordered locus">ACP_1416</name>
</gene>
<dbReference type="STRING" id="240015.ACP_1416"/>
<keyword evidence="5" id="KW-0812">Transmembrane</keyword>
<dbReference type="Gene3D" id="1.20.1600.10">
    <property type="entry name" value="Outer membrane efflux proteins (OEP)"/>
    <property type="match status" value="1"/>
</dbReference>
<dbReference type="GO" id="GO:0015562">
    <property type="term" value="F:efflux transmembrane transporter activity"/>
    <property type="evidence" value="ECO:0007669"/>
    <property type="project" value="InterPro"/>
</dbReference>
<evidence type="ECO:0000313" key="10">
    <source>
        <dbReference type="EMBL" id="ACO32723.1"/>
    </source>
</evidence>
<keyword evidence="9" id="KW-0732">Signal</keyword>
<keyword evidence="4" id="KW-1134">Transmembrane beta strand</keyword>
<accession>C1F607</accession>
<evidence type="ECO:0000256" key="7">
    <source>
        <dbReference type="ARBA" id="ARBA00023237"/>
    </source>
</evidence>
<dbReference type="AlphaFoldDB" id="C1F607"/>
<comment type="subcellular location">
    <subcellularLocation>
        <location evidence="1">Cell outer membrane</location>
    </subcellularLocation>
</comment>
<evidence type="ECO:0000256" key="6">
    <source>
        <dbReference type="ARBA" id="ARBA00023136"/>
    </source>
</evidence>
<name>C1F607_ACIC5</name>
<dbReference type="PANTHER" id="PTHR30026">
    <property type="entry name" value="OUTER MEMBRANE PROTEIN TOLC"/>
    <property type="match status" value="1"/>
</dbReference>
<evidence type="ECO:0000313" key="11">
    <source>
        <dbReference type="Proteomes" id="UP000002207"/>
    </source>
</evidence>
<dbReference type="SUPFAM" id="SSF56954">
    <property type="entry name" value="Outer membrane efflux proteins (OEP)"/>
    <property type="match status" value="1"/>
</dbReference>
<dbReference type="PROSITE" id="PS51257">
    <property type="entry name" value="PROKAR_LIPOPROTEIN"/>
    <property type="match status" value="1"/>
</dbReference>
<organism evidence="10 11">
    <name type="scientific">Acidobacterium capsulatum (strain ATCC 51196 / DSM 11244 / BCRC 80197 / JCM 7670 / NBRC 15755 / NCIMB 13165 / 161)</name>
    <dbReference type="NCBI Taxonomy" id="240015"/>
    <lineage>
        <taxon>Bacteria</taxon>
        <taxon>Pseudomonadati</taxon>
        <taxon>Acidobacteriota</taxon>
        <taxon>Terriglobia</taxon>
        <taxon>Terriglobales</taxon>
        <taxon>Acidobacteriaceae</taxon>
        <taxon>Acidobacterium</taxon>
    </lineage>
</organism>
<dbReference type="KEGG" id="aca:ACP_1416"/>
<dbReference type="Pfam" id="PF02321">
    <property type="entry name" value="OEP"/>
    <property type="match status" value="2"/>
</dbReference>
<dbReference type="GO" id="GO:0015288">
    <property type="term" value="F:porin activity"/>
    <property type="evidence" value="ECO:0007669"/>
    <property type="project" value="TreeGrafter"/>
</dbReference>
<feature type="signal peptide" evidence="9">
    <location>
        <begin position="1"/>
        <end position="28"/>
    </location>
</feature>
<evidence type="ECO:0000256" key="2">
    <source>
        <dbReference type="ARBA" id="ARBA00007613"/>
    </source>
</evidence>
<evidence type="ECO:0000256" key="9">
    <source>
        <dbReference type="SAM" id="SignalP"/>
    </source>
</evidence>
<dbReference type="PANTHER" id="PTHR30026:SF21">
    <property type="entry name" value="SLR1270 PROTEIN"/>
    <property type="match status" value="1"/>
</dbReference>
<dbReference type="GO" id="GO:0009279">
    <property type="term" value="C:cell outer membrane"/>
    <property type="evidence" value="ECO:0007669"/>
    <property type="project" value="UniProtKB-SubCell"/>
</dbReference>
<dbReference type="EMBL" id="CP001472">
    <property type="protein sequence ID" value="ACO32723.1"/>
    <property type="molecule type" value="Genomic_DNA"/>
</dbReference>
<reference evidence="10 11" key="1">
    <citation type="journal article" date="2009" name="Appl. Environ. Microbiol.">
        <title>Three genomes from the phylum Acidobacteria provide insight into the lifestyles of these microorganisms in soils.</title>
        <authorList>
            <person name="Ward N.L."/>
            <person name="Challacombe J.F."/>
            <person name="Janssen P.H."/>
            <person name="Henrissat B."/>
            <person name="Coutinho P.M."/>
            <person name="Wu M."/>
            <person name="Xie G."/>
            <person name="Haft D.H."/>
            <person name="Sait M."/>
            <person name="Badger J."/>
            <person name="Barabote R.D."/>
            <person name="Bradley B."/>
            <person name="Brettin T.S."/>
            <person name="Brinkac L.M."/>
            <person name="Bruce D."/>
            <person name="Creasy T."/>
            <person name="Daugherty S.C."/>
            <person name="Davidsen T.M."/>
            <person name="DeBoy R.T."/>
            <person name="Detter J.C."/>
            <person name="Dodson R.J."/>
            <person name="Durkin A.S."/>
            <person name="Ganapathy A."/>
            <person name="Gwinn-Giglio M."/>
            <person name="Han C.S."/>
            <person name="Khouri H."/>
            <person name="Kiss H."/>
            <person name="Kothari S.P."/>
            <person name="Madupu R."/>
            <person name="Nelson K.E."/>
            <person name="Nelson W.C."/>
            <person name="Paulsen I."/>
            <person name="Penn K."/>
            <person name="Ren Q."/>
            <person name="Rosovitz M.J."/>
            <person name="Selengut J.D."/>
            <person name="Shrivastava S."/>
            <person name="Sullivan S.A."/>
            <person name="Tapia R."/>
            <person name="Thompson L.S."/>
            <person name="Watkins K.L."/>
            <person name="Yang Q."/>
            <person name="Yu C."/>
            <person name="Zafar N."/>
            <person name="Zhou L."/>
            <person name="Kuske C.R."/>
        </authorList>
    </citation>
    <scope>NUCLEOTIDE SEQUENCE [LARGE SCALE GENOMIC DNA]</scope>
    <source>
        <strain evidence="11">ATCC 51196 / DSM 11244 / BCRC 80197 / JCM 7670 / NBRC 15755 / NCIMB 13165 / 161</strain>
    </source>
</reference>
<protein>
    <submittedName>
        <fullName evidence="10">Outer membrane efflux protein</fullName>
    </submittedName>
</protein>
<dbReference type="RefSeq" id="WP_015896549.1">
    <property type="nucleotide sequence ID" value="NC_012483.1"/>
</dbReference>
<sequence>MRSNQNRARWFVVAVALLWVSGSCPARAQTGTGDEWTLRQTIDISLAKNPDAALAQAETRAAQAGVEQARAALLPHLQFTEDLTRGNDPVYAFGTRLRQQRFTQADFALNALNRPTPINNFGTQISGNWQLFDWWGSQDRMRSARLSVQSASAMSRQASQTIILRVVQAYQAMLYAQRRESVARHEVATAQALLHDAKTRVQAGLAVDSDVLTAQVNLSERQQEKIAAEGDVERAWAALEAAMGIDHAVRHRLAPIPPRSYPDGVLDEQIAEALKTRPDLDALRKQQAAAAAAVKAARASLLPAVNTYGSWETDRDSFAGDGGNHWLAGVQLQLDILPLGKRARLDQEKALRQQAEARQRAGEEQICLAVSQAFTAHRTAERIVATAQASMQQAAESLRILQNRYQAGLTTMTDLLRAEDAQRQSQNNYWRAVYGNTVSYAQLMYATGALTPAAAENLQ</sequence>
<keyword evidence="8" id="KW-0175">Coiled coil</keyword>
<dbReference type="Proteomes" id="UP000002207">
    <property type="component" value="Chromosome"/>
</dbReference>
<dbReference type="InParanoid" id="C1F607"/>
<evidence type="ECO:0000256" key="1">
    <source>
        <dbReference type="ARBA" id="ARBA00004442"/>
    </source>
</evidence>
<keyword evidence="7" id="KW-0998">Cell outer membrane</keyword>
<dbReference type="GO" id="GO:1990281">
    <property type="term" value="C:efflux pump complex"/>
    <property type="evidence" value="ECO:0007669"/>
    <property type="project" value="TreeGrafter"/>
</dbReference>
<keyword evidence="3" id="KW-0813">Transport</keyword>
<dbReference type="InterPro" id="IPR003423">
    <property type="entry name" value="OMP_efflux"/>
</dbReference>
<dbReference type="OrthoDB" id="111873at2"/>
<keyword evidence="6" id="KW-0472">Membrane</keyword>
<comment type="similarity">
    <text evidence="2">Belongs to the outer membrane factor (OMF) (TC 1.B.17) family.</text>
</comment>
<keyword evidence="11" id="KW-1185">Reference proteome</keyword>
<evidence type="ECO:0000256" key="5">
    <source>
        <dbReference type="ARBA" id="ARBA00022692"/>
    </source>
</evidence>
<dbReference type="InterPro" id="IPR051906">
    <property type="entry name" value="TolC-like"/>
</dbReference>
<evidence type="ECO:0000256" key="4">
    <source>
        <dbReference type="ARBA" id="ARBA00022452"/>
    </source>
</evidence>